<dbReference type="Pfam" id="PF08368">
    <property type="entry name" value="FAST_2"/>
    <property type="match status" value="1"/>
</dbReference>
<accession>A0AAV2QLF7</accession>
<dbReference type="Proteomes" id="UP001497623">
    <property type="component" value="Unassembled WGS sequence"/>
</dbReference>
<feature type="non-terminal residue" evidence="2">
    <location>
        <position position="1"/>
    </location>
</feature>
<feature type="domain" description="RAP" evidence="1">
    <location>
        <begin position="79"/>
        <end position="139"/>
    </location>
</feature>
<evidence type="ECO:0000259" key="1">
    <source>
        <dbReference type="PROSITE" id="PS51286"/>
    </source>
</evidence>
<proteinExistence type="predicted"/>
<sequence length="143" mass="16758">AAAPDNPFYNEVEKALEQTLGGQPFFQKNVSTPYHYTLDFEFVLDEKNDPVPVREYTQTSSQDTFKNMHIENKSGFRRYAVCIQDENSYCNNINQMKGRVQLEQRHLEVLGYTVLFVPHFAWYSMARPSLNHKIDYIKKLISL</sequence>
<reference evidence="2 3" key="1">
    <citation type="submission" date="2024-05" db="EMBL/GenBank/DDBJ databases">
        <authorList>
            <person name="Wallberg A."/>
        </authorList>
    </citation>
    <scope>NUCLEOTIDE SEQUENCE [LARGE SCALE GENOMIC DNA]</scope>
</reference>
<dbReference type="InterPro" id="IPR013579">
    <property type="entry name" value="FAST_2"/>
</dbReference>
<dbReference type="SMART" id="SM00952">
    <property type="entry name" value="RAP"/>
    <property type="match status" value="1"/>
</dbReference>
<dbReference type="InterPro" id="IPR013584">
    <property type="entry name" value="RAP"/>
</dbReference>
<comment type="caution">
    <text evidence="2">The sequence shown here is derived from an EMBL/GenBank/DDBJ whole genome shotgun (WGS) entry which is preliminary data.</text>
</comment>
<name>A0AAV2QLF7_MEGNR</name>
<gene>
    <name evidence="2" type="ORF">MNOR_LOCUS13598</name>
</gene>
<dbReference type="AlphaFoldDB" id="A0AAV2QLF7"/>
<protein>
    <recommendedName>
        <fullName evidence="1">RAP domain-containing protein</fullName>
    </recommendedName>
</protein>
<evidence type="ECO:0000313" key="3">
    <source>
        <dbReference type="Proteomes" id="UP001497623"/>
    </source>
</evidence>
<dbReference type="EMBL" id="CAXKWB010007840">
    <property type="protein sequence ID" value="CAL4088621.1"/>
    <property type="molecule type" value="Genomic_DNA"/>
</dbReference>
<evidence type="ECO:0000313" key="2">
    <source>
        <dbReference type="EMBL" id="CAL4088621.1"/>
    </source>
</evidence>
<dbReference type="PROSITE" id="PS51286">
    <property type="entry name" value="RAP"/>
    <property type="match status" value="1"/>
</dbReference>
<dbReference type="Pfam" id="PF08373">
    <property type="entry name" value="RAP"/>
    <property type="match status" value="1"/>
</dbReference>
<keyword evidence="3" id="KW-1185">Reference proteome</keyword>
<organism evidence="2 3">
    <name type="scientific">Meganyctiphanes norvegica</name>
    <name type="common">Northern krill</name>
    <name type="synonym">Thysanopoda norvegica</name>
    <dbReference type="NCBI Taxonomy" id="48144"/>
    <lineage>
        <taxon>Eukaryota</taxon>
        <taxon>Metazoa</taxon>
        <taxon>Ecdysozoa</taxon>
        <taxon>Arthropoda</taxon>
        <taxon>Crustacea</taxon>
        <taxon>Multicrustacea</taxon>
        <taxon>Malacostraca</taxon>
        <taxon>Eumalacostraca</taxon>
        <taxon>Eucarida</taxon>
        <taxon>Euphausiacea</taxon>
        <taxon>Euphausiidae</taxon>
        <taxon>Meganyctiphanes</taxon>
    </lineage>
</organism>